<protein>
    <recommendedName>
        <fullName evidence="1 4">Thymidylate synthase</fullName>
        <ecNumber evidence="1 4">2.1.1.45</ecNumber>
    </recommendedName>
</protein>
<dbReference type="InterPro" id="IPR000398">
    <property type="entry name" value="Thymidylate_synthase"/>
</dbReference>
<evidence type="ECO:0000313" key="6">
    <source>
        <dbReference type="EMBL" id="OHA58960.1"/>
    </source>
</evidence>
<dbReference type="PANTHER" id="PTHR11548:SF1">
    <property type="entry name" value="THYMIDYLATE SYNTHASE 1"/>
    <property type="match status" value="1"/>
</dbReference>
<dbReference type="GO" id="GO:0004799">
    <property type="term" value="F:thymidylate synthase activity"/>
    <property type="evidence" value="ECO:0007669"/>
    <property type="project" value="UniProtKB-UniRule"/>
</dbReference>
<evidence type="ECO:0000259" key="5">
    <source>
        <dbReference type="Pfam" id="PF00303"/>
    </source>
</evidence>
<accession>A0A1G2QEE1</accession>
<dbReference type="EC" id="2.1.1.45" evidence="1 4"/>
<evidence type="ECO:0000256" key="1">
    <source>
        <dbReference type="ARBA" id="ARBA00011947"/>
    </source>
</evidence>
<keyword evidence="3" id="KW-0808">Transferase</keyword>
<evidence type="ECO:0000313" key="7">
    <source>
        <dbReference type="Proteomes" id="UP000177043"/>
    </source>
</evidence>
<evidence type="ECO:0000256" key="4">
    <source>
        <dbReference type="NCBIfam" id="TIGR03284"/>
    </source>
</evidence>
<dbReference type="Pfam" id="PF00303">
    <property type="entry name" value="Thymidylat_synt"/>
    <property type="match status" value="1"/>
</dbReference>
<dbReference type="EMBL" id="MHTJ01000002">
    <property type="protein sequence ID" value="OHA58960.1"/>
    <property type="molecule type" value="Genomic_DNA"/>
</dbReference>
<dbReference type="CDD" id="cd00351">
    <property type="entry name" value="TS_Pyrimidine_HMase"/>
    <property type="match status" value="1"/>
</dbReference>
<gene>
    <name evidence="6" type="ORF">A2571_01120</name>
</gene>
<feature type="domain" description="Thymidylate synthase/dCMP hydroxymethylase" evidence="5">
    <location>
        <begin position="26"/>
        <end position="299"/>
    </location>
</feature>
<dbReference type="AlphaFoldDB" id="A0A1G2QEE1"/>
<dbReference type="STRING" id="1802438.A2571_01120"/>
<dbReference type="GO" id="GO:0005829">
    <property type="term" value="C:cytosol"/>
    <property type="evidence" value="ECO:0007669"/>
    <property type="project" value="TreeGrafter"/>
</dbReference>
<dbReference type="Proteomes" id="UP000177043">
    <property type="component" value="Unassembled WGS sequence"/>
</dbReference>
<evidence type="ECO:0000256" key="2">
    <source>
        <dbReference type="ARBA" id="ARBA00022603"/>
    </source>
</evidence>
<dbReference type="NCBIfam" id="TIGR03284">
    <property type="entry name" value="thym_sym"/>
    <property type="match status" value="1"/>
</dbReference>
<dbReference type="SUPFAM" id="SSF55831">
    <property type="entry name" value="Thymidylate synthase/dCMP hydroxymethylase"/>
    <property type="match status" value="1"/>
</dbReference>
<organism evidence="6 7">
    <name type="scientific">Candidatus Vogelbacteria bacterium RIFOXYD1_FULL_44_32</name>
    <dbReference type="NCBI Taxonomy" id="1802438"/>
    <lineage>
        <taxon>Bacteria</taxon>
        <taxon>Candidatus Vogeliibacteriota</taxon>
    </lineage>
</organism>
<dbReference type="GO" id="GO:0032259">
    <property type="term" value="P:methylation"/>
    <property type="evidence" value="ECO:0007669"/>
    <property type="project" value="UniProtKB-KW"/>
</dbReference>
<sequence>MNTDNSTQNSGGLKLKPYSDRTADTQYQDRLRFILEKGEFIAETPQGTGAYTVFGALPPMVFNLENGAPLITERKIGFWRKAIAEILAFASGVHTFSGLKDWGCDWWQPWAQRSEEFGLVKDDLGPGSYGAAFHDFPMAHGQKFDQFAHLIEQIKKFPYVRTAFISPWIPYYIGRGGYQKAVVSPCHGWIHVRVINGKLCLNMWQRSADFPIGVPANMIQYAALTILLARVTGYEVGTFTHQFGDAHIYDNQVEGVKEMLGREPRFLPTLTLHEGVTSFELARARDFTLTDYHPHPPIDGIPVGI</sequence>
<keyword evidence="2" id="KW-0489">Methyltransferase</keyword>
<dbReference type="Gene3D" id="3.30.572.10">
    <property type="entry name" value="Thymidylate synthase/dCMP hydroxymethylase domain"/>
    <property type="match status" value="1"/>
</dbReference>
<proteinExistence type="predicted"/>
<dbReference type="InterPro" id="IPR045097">
    <property type="entry name" value="Thymidate_synth/dCMP_Mease"/>
</dbReference>
<dbReference type="GO" id="GO:0006231">
    <property type="term" value="P:dTMP biosynthetic process"/>
    <property type="evidence" value="ECO:0007669"/>
    <property type="project" value="InterPro"/>
</dbReference>
<name>A0A1G2QEE1_9BACT</name>
<dbReference type="InterPro" id="IPR023451">
    <property type="entry name" value="Thymidate_synth/dCMP_Mease_dom"/>
</dbReference>
<reference evidence="6 7" key="1">
    <citation type="journal article" date="2016" name="Nat. Commun.">
        <title>Thousands of microbial genomes shed light on interconnected biogeochemical processes in an aquifer system.</title>
        <authorList>
            <person name="Anantharaman K."/>
            <person name="Brown C.T."/>
            <person name="Hug L.A."/>
            <person name="Sharon I."/>
            <person name="Castelle C.J."/>
            <person name="Probst A.J."/>
            <person name="Thomas B.C."/>
            <person name="Singh A."/>
            <person name="Wilkins M.J."/>
            <person name="Karaoz U."/>
            <person name="Brodie E.L."/>
            <person name="Williams K.H."/>
            <person name="Hubbard S.S."/>
            <person name="Banfield J.F."/>
        </authorList>
    </citation>
    <scope>NUCLEOTIDE SEQUENCE [LARGE SCALE GENOMIC DNA]</scope>
</reference>
<dbReference type="InterPro" id="IPR036926">
    <property type="entry name" value="Thymidate_synth/dCMP_Mease_sf"/>
</dbReference>
<dbReference type="PRINTS" id="PR00108">
    <property type="entry name" value="THYMDSNTHASE"/>
</dbReference>
<comment type="caution">
    <text evidence="6">The sequence shown here is derived from an EMBL/GenBank/DDBJ whole genome shotgun (WGS) entry which is preliminary data.</text>
</comment>
<dbReference type="PANTHER" id="PTHR11548">
    <property type="entry name" value="THYMIDYLATE SYNTHASE 1"/>
    <property type="match status" value="1"/>
</dbReference>
<evidence type="ECO:0000256" key="3">
    <source>
        <dbReference type="ARBA" id="ARBA00022679"/>
    </source>
</evidence>